<feature type="signal peptide" evidence="4">
    <location>
        <begin position="1"/>
        <end position="20"/>
    </location>
</feature>
<keyword evidence="2" id="KW-0223">Dioxygenase</keyword>
<dbReference type="InterPro" id="IPR000627">
    <property type="entry name" value="Intradiol_dOase_C"/>
</dbReference>
<dbReference type="PANTHER" id="PTHR33711:SF10">
    <property type="entry name" value="INTRADIOL RING-CLEAVAGE DIOXYGENASES DOMAIN-CONTAINING PROTEIN"/>
    <property type="match status" value="1"/>
</dbReference>
<dbReference type="Gene3D" id="2.60.130.10">
    <property type="entry name" value="Aromatic compound dioxygenase"/>
    <property type="match status" value="1"/>
</dbReference>
<dbReference type="GO" id="GO:0016702">
    <property type="term" value="F:oxidoreductase activity, acting on single donors with incorporation of molecular oxygen, incorporation of two atoms of oxygen"/>
    <property type="evidence" value="ECO:0007669"/>
    <property type="project" value="InterPro"/>
</dbReference>
<evidence type="ECO:0000313" key="6">
    <source>
        <dbReference type="EMBL" id="QNN78420.1"/>
    </source>
</evidence>
<feature type="domain" description="Intradiol ring-cleavage dioxygenases" evidence="5">
    <location>
        <begin position="64"/>
        <end position="176"/>
    </location>
</feature>
<gene>
    <name evidence="6" type="ORF">IAE60_02990</name>
</gene>
<dbReference type="GeneID" id="81469914"/>
<dbReference type="AlphaFoldDB" id="A0A7G9TE95"/>
<keyword evidence="4" id="KW-0732">Signal</keyword>
<protein>
    <recommendedName>
        <fullName evidence="5">Intradiol ring-cleavage dioxygenases domain-containing protein</fullName>
    </recommendedName>
</protein>
<evidence type="ECO:0000313" key="7">
    <source>
        <dbReference type="Proteomes" id="UP000515838"/>
    </source>
</evidence>
<evidence type="ECO:0000256" key="3">
    <source>
        <dbReference type="ARBA" id="ARBA00023002"/>
    </source>
</evidence>
<dbReference type="InterPro" id="IPR050770">
    <property type="entry name" value="Intradiol_RC_Dioxygenase"/>
</dbReference>
<keyword evidence="3" id="KW-0560">Oxidoreductase</keyword>
<evidence type="ECO:0000256" key="1">
    <source>
        <dbReference type="ARBA" id="ARBA00007825"/>
    </source>
</evidence>
<evidence type="ECO:0000256" key="2">
    <source>
        <dbReference type="ARBA" id="ARBA00022964"/>
    </source>
</evidence>
<dbReference type="PANTHER" id="PTHR33711">
    <property type="entry name" value="DIOXYGENASE, PUTATIVE (AFU_ORTHOLOGUE AFUA_2G02910)-RELATED"/>
    <property type="match status" value="1"/>
</dbReference>
<dbReference type="EMBL" id="CP060731">
    <property type="protein sequence ID" value="QNN78420.1"/>
    <property type="molecule type" value="Genomic_DNA"/>
</dbReference>
<reference evidence="6 7" key="1">
    <citation type="submission" date="2020-08" db="EMBL/GenBank/DDBJ databases">
        <title>Streptomycin Non-resistant strain, P. mexicana.</title>
        <authorList>
            <person name="Ganesh-Kumar S."/>
            <person name="Zhe T."/>
            <person name="Yu Z."/>
            <person name="Min Y."/>
        </authorList>
    </citation>
    <scope>NUCLEOTIDE SEQUENCE [LARGE SCALE GENOMIC DNA]</scope>
    <source>
        <strain evidence="6 7">GTZY2</strain>
    </source>
</reference>
<dbReference type="InterPro" id="IPR015889">
    <property type="entry name" value="Intradiol_dOase_core"/>
</dbReference>
<organism evidence="6 7">
    <name type="scientific">Pseudoxanthomonas mexicana</name>
    <dbReference type="NCBI Taxonomy" id="128785"/>
    <lineage>
        <taxon>Bacteria</taxon>
        <taxon>Pseudomonadati</taxon>
        <taxon>Pseudomonadota</taxon>
        <taxon>Gammaproteobacteria</taxon>
        <taxon>Lysobacterales</taxon>
        <taxon>Lysobacteraceae</taxon>
        <taxon>Pseudoxanthomonas</taxon>
    </lineage>
</organism>
<accession>A0A7G9TE95</accession>
<evidence type="ECO:0000259" key="5">
    <source>
        <dbReference type="Pfam" id="PF00775"/>
    </source>
</evidence>
<comment type="similarity">
    <text evidence="1">Belongs to the intradiol ring-cleavage dioxygenase family.</text>
</comment>
<dbReference type="Pfam" id="PF00775">
    <property type="entry name" value="Dioxygenase_C"/>
    <property type="match status" value="1"/>
</dbReference>
<dbReference type="RefSeq" id="WP_187573807.1">
    <property type="nucleotide sequence ID" value="NZ_CP060731.1"/>
</dbReference>
<sequence>MPRLAYPSFIPAFCFNQAMALWLFLAGAPAAAATPIVGLPCEDCEVPLIGLPANPPSTAQLAPEGEPGQALRLTGRFLDAAGHPRGGVIVYAHQTDQSGIYPGERSNRDPGIRRHGRLRAWATSDAEGRYTFLTVRPGSYPGTTMPQHIHLYVIEPGCALYYIDDVLFRDDPHLTPAAARKADQGRGGSGIVTPRRIGSGWLAQRDIMLGRNIPGYPSCTP</sequence>
<dbReference type="SUPFAM" id="SSF49482">
    <property type="entry name" value="Aromatic compound dioxygenase"/>
    <property type="match status" value="1"/>
</dbReference>
<proteinExistence type="inferred from homology"/>
<name>A0A7G9TE95_PSEMX</name>
<dbReference type="GO" id="GO:0008199">
    <property type="term" value="F:ferric iron binding"/>
    <property type="evidence" value="ECO:0007669"/>
    <property type="project" value="InterPro"/>
</dbReference>
<evidence type="ECO:0000256" key="4">
    <source>
        <dbReference type="SAM" id="SignalP"/>
    </source>
</evidence>
<feature type="chain" id="PRO_5028875874" description="Intradiol ring-cleavage dioxygenases domain-containing protein" evidence="4">
    <location>
        <begin position="21"/>
        <end position="221"/>
    </location>
</feature>
<dbReference type="Proteomes" id="UP000515838">
    <property type="component" value="Chromosome"/>
</dbReference>